<keyword evidence="7 14" id="KW-0812">Transmembrane</keyword>
<dbReference type="Gene3D" id="3.30.565.10">
    <property type="entry name" value="Histidine kinase-like ATPase, C-terminal domain"/>
    <property type="match status" value="1"/>
</dbReference>
<dbReference type="InterPro" id="IPR003661">
    <property type="entry name" value="HisK_dim/P_dom"/>
</dbReference>
<feature type="domain" description="Histidine kinase" evidence="15">
    <location>
        <begin position="1005"/>
        <end position="1217"/>
    </location>
</feature>
<dbReference type="Proteomes" id="UP001193389">
    <property type="component" value="Chromosome"/>
</dbReference>
<evidence type="ECO:0000256" key="4">
    <source>
        <dbReference type="ARBA" id="ARBA00022475"/>
    </source>
</evidence>
<keyword evidence="11 14" id="KW-1133">Transmembrane helix</keyword>
<evidence type="ECO:0000256" key="1">
    <source>
        <dbReference type="ARBA" id="ARBA00000085"/>
    </source>
</evidence>
<dbReference type="PANTHER" id="PTHR45528:SF1">
    <property type="entry name" value="SENSOR HISTIDINE KINASE CPXA"/>
    <property type="match status" value="1"/>
</dbReference>
<evidence type="ECO:0000256" key="6">
    <source>
        <dbReference type="ARBA" id="ARBA00022679"/>
    </source>
</evidence>
<evidence type="ECO:0000259" key="15">
    <source>
        <dbReference type="PROSITE" id="PS50109"/>
    </source>
</evidence>
<feature type="transmembrane region" description="Helical" evidence="14">
    <location>
        <begin position="701"/>
        <end position="725"/>
    </location>
</feature>
<dbReference type="Gene3D" id="1.10.287.130">
    <property type="match status" value="1"/>
</dbReference>
<evidence type="ECO:0000256" key="5">
    <source>
        <dbReference type="ARBA" id="ARBA00022553"/>
    </source>
</evidence>
<proteinExistence type="predicted"/>
<dbReference type="InterPro" id="IPR003660">
    <property type="entry name" value="HAMP_dom"/>
</dbReference>
<keyword evidence="18" id="KW-1185">Reference proteome</keyword>
<feature type="transmembrane region" description="Helical" evidence="14">
    <location>
        <begin position="391"/>
        <end position="424"/>
    </location>
</feature>
<keyword evidence="9" id="KW-0418">Kinase</keyword>
<keyword evidence="4" id="KW-1003">Cell membrane</keyword>
<feature type="transmembrane region" description="Helical" evidence="14">
    <location>
        <begin position="911"/>
        <end position="934"/>
    </location>
</feature>
<dbReference type="InterPro" id="IPR004358">
    <property type="entry name" value="Sig_transdc_His_kin-like_C"/>
</dbReference>
<feature type="transmembrane region" description="Helical" evidence="14">
    <location>
        <begin position="436"/>
        <end position="460"/>
    </location>
</feature>
<feature type="transmembrane region" description="Helical" evidence="14">
    <location>
        <begin position="239"/>
        <end position="261"/>
    </location>
</feature>
<dbReference type="GO" id="GO:0005886">
    <property type="term" value="C:plasma membrane"/>
    <property type="evidence" value="ECO:0007669"/>
    <property type="project" value="UniProtKB-SubCell"/>
</dbReference>
<dbReference type="GO" id="GO:0005524">
    <property type="term" value="F:ATP binding"/>
    <property type="evidence" value="ECO:0007669"/>
    <property type="project" value="UniProtKB-KW"/>
</dbReference>
<dbReference type="InterPro" id="IPR036097">
    <property type="entry name" value="HisK_dim/P_sf"/>
</dbReference>
<comment type="catalytic activity">
    <reaction evidence="1">
        <text>ATP + protein L-histidine = ADP + protein N-phospho-L-histidine.</text>
        <dbReference type="EC" id="2.7.13.3"/>
    </reaction>
</comment>
<feature type="transmembrane region" description="Helical" evidence="14">
    <location>
        <begin position="359"/>
        <end position="379"/>
    </location>
</feature>
<evidence type="ECO:0000256" key="12">
    <source>
        <dbReference type="ARBA" id="ARBA00023012"/>
    </source>
</evidence>
<dbReference type="SMART" id="SM00388">
    <property type="entry name" value="HisKA"/>
    <property type="match status" value="1"/>
</dbReference>
<evidence type="ECO:0000256" key="11">
    <source>
        <dbReference type="ARBA" id="ARBA00022989"/>
    </source>
</evidence>
<feature type="transmembrane region" description="Helical" evidence="14">
    <location>
        <begin position="316"/>
        <end position="339"/>
    </location>
</feature>
<dbReference type="Gene3D" id="6.10.340.10">
    <property type="match status" value="1"/>
</dbReference>
<dbReference type="SUPFAM" id="SSF55874">
    <property type="entry name" value="ATPase domain of HSP90 chaperone/DNA topoisomerase II/histidine kinase"/>
    <property type="match status" value="1"/>
</dbReference>
<sequence length="1225" mass="141964">MKVFREHILFFLAILFILLAAILENQTLKNHPESKVIQNFQKTILDQELKLSKYLTKTELKINDSLSAENYSSTFSELNHLFEDEGLGFIVYKKWKMIYWSSNQFAFQNIPNKVSVANKLITLPNGIFITQTRIIGNYEIIGLIHIKNNYSYENHYLENSYIPPFKLPSSYKINISRITNATEIHDSKDQYLFTILPSGDEAYSEVKLYIPVILYLLGFIFLLISLYREIRRRTGNHLVLKMLSLFIAFCFLYWVHITLKIPAILNHVGLFSAQFYAISKWLPSLGDFFLITILFFFWSLVFANEFSSTELLRKKLIIPAFAFVGLLYQIVGSMIENLISNSNISYKLNRITDIDQYSVSAYLAIAMLLFSVFLIHLRIIQRTEHLNRKNLFLRLNLVAVFTSIVLCVFFPSGWAYILLLFFAVNSLQCLIKKMHISLYSLSYSILFISLFSVISLMLVYNTVKKRDLEVQRLRATTLSSEQDPVAEVLLSRMQDKFKADSIIPTLLTPPYTDLANYLTRAYFSGYFRKYDIQTYFCTATDSVMVQPENILEPCFPFFEKMIESSGIRVLNSDFYFMNNLNGRISYLGKLHYPNRNNANGTSIFIEIDSKIISEGIGFPELLIDQSLAKPFRYKYLSYAKYFDDELVNFSGDYTYNYYLQSYNIESYDSEFQLLNWGGYNHLIYNIDEKNHIIVSNRSLTFVDYLISFPYIFVFYFAFVLTIILIRNSDMRKLLIPSDLRFRIQGSIISVVLISHLFVATGTIYYNIRDYRTRHQVDLQEKIKSISEEIKDRLVYVNSINPELQEWLYGELNKLSNIFRTDINIYDVNGQLLATSRPEIFDKGLTSDRIDSKAFYELSERFQLKYFQPEKIGSLSYLSAYEPIINNKGDYLGYLNLPYFTREDDLKQGISTFIVAFINLYLILFLASVIIAIFLSNKITQPLTLIREKLRGIQLGTKNEHINYQSEDEIGALVREYNHKVDDLVESAELLARSERESAWREMAKQIAHEIKNPLTPMKLNIQYLQRAKEEGNEHYDDFFNRVTKNMIEQIDTLSGIATEFSNFAQIPKAKNEVFNLIEVVQNVCSLFEPNQNLHFVLEMNNLAEVKVFIDKEQFSRAFLNLVKNAIQAIPADQKGEIQITVNTNKSVAVIQISDNGTGISVEAQENLFQPNFTTKTSGMGLGLSIVKNIVDNFGGKIWYTTEINEGTTFYVEIPLFKTDSVSKKA</sequence>
<evidence type="ECO:0000256" key="10">
    <source>
        <dbReference type="ARBA" id="ARBA00022840"/>
    </source>
</evidence>
<dbReference type="EC" id="2.7.13.3" evidence="3"/>
<keyword evidence="8" id="KW-0547">Nucleotide-binding</keyword>
<name>A0A5K7SBJ3_9BACT</name>
<keyword evidence="10" id="KW-0067">ATP-binding</keyword>
<evidence type="ECO:0000256" key="13">
    <source>
        <dbReference type="ARBA" id="ARBA00023136"/>
    </source>
</evidence>
<dbReference type="CDD" id="cd00082">
    <property type="entry name" value="HisKA"/>
    <property type="match status" value="1"/>
</dbReference>
<dbReference type="PROSITE" id="PS50885">
    <property type="entry name" value="HAMP"/>
    <property type="match status" value="1"/>
</dbReference>
<dbReference type="Pfam" id="PF02518">
    <property type="entry name" value="HATPase_c"/>
    <property type="match status" value="1"/>
</dbReference>
<evidence type="ECO:0000256" key="14">
    <source>
        <dbReference type="SAM" id="Phobius"/>
    </source>
</evidence>
<evidence type="ECO:0000256" key="8">
    <source>
        <dbReference type="ARBA" id="ARBA00022741"/>
    </source>
</evidence>
<keyword evidence="6" id="KW-0808">Transferase</keyword>
<gene>
    <name evidence="17" type="ORF">AQPE_3100</name>
</gene>
<dbReference type="KEGG" id="anf:AQPE_3100"/>
<dbReference type="InterPro" id="IPR003594">
    <property type="entry name" value="HATPase_dom"/>
</dbReference>
<evidence type="ECO:0000259" key="16">
    <source>
        <dbReference type="PROSITE" id="PS50885"/>
    </source>
</evidence>
<keyword evidence="5" id="KW-0597">Phosphoprotein</keyword>
<dbReference type="SMART" id="SM00387">
    <property type="entry name" value="HATPase_c"/>
    <property type="match status" value="1"/>
</dbReference>
<dbReference type="PROSITE" id="PS50109">
    <property type="entry name" value="HIS_KIN"/>
    <property type="match status" value="1"/>
</dbReference>
<dbReference type="PRINTS" id="PR00344">
    <property type="entry name" value="BCTRLSENSOR"/>
</dbReference>
<feature type="transmembrane region" description="Helical" evidence="14">
    <location>
        <begin position="208"/>
        <end position="227"/>
    </location>
</feature>
<accession>A0A5K7SBJ3</accession>
<feature type="transmembrane region" description="Helical" evidence="14">
    <location>
        <begin position="281"/>
        <end position="304"/>
    </location>
</feature>
<dbReference type="InterPro" id="IPR036890">
    <property type="entry name" value="HATPase_C_sf"/>
</dbReference>
<dbReference type="EMBL" id="AP018694">
    <property type="protein sequence ID" value="BBE18930.1"/>
    <property type="molecule type" value="Genomic_DNA"/>
</dbReference>
<evidence type="ECO:0000256" key="3">
    <source>
        <dbReference type="ARBA" id="ARBA00012438"/>
    </source>
</evidence>
<keyword evidence="12" id="KW-0902">Two-component regulatory system</keyword>
<evidence type="ECO:0000256" key="2">
    <source>
        <dbReference type="ARBA" id="ARBA00004651"/>
    </source>
</evidence>
<feature type="domain" description="HAMP" evidence="16">
    <location>
        <begin position="936"/>
        <end position="988"/>
    </location>
</feature>
<organism evidence="17 18">
    <name type="scientific">Aquipluma nitroreducens</name>
    <dbReference type="NCBI Taxonomy" id="2010828"/>
    <lineage>
        <taxon>Bacteria</taxon>
        <taxon>Pseudomonadati</taxon>
        <taxon>Bacteroidota</taxon>
        <taxon>Bacteroidia</taxon>
        <taxon>Marinilabiliales</taxon>
        <taxon>Prolixibacteraceae</taxon>
        <taxon>Aquipluma</taxon>
    </lineage>
</organism>
<feature type="transmembrane region" description="Helical" evidence="14">
    <location>
        <begin position="745"/>
        <end position="765"/>
    </location>
</feature>
<reference evidence="17" key="1">
    <citation type="journal article" date="2020" name="Int. J. Syst. Evol. Microbiol.">
        <title>Aquipluma nitroreducens gen. nov. sp. nov., a novel facultatively anaerobic bacterium isolated from a freshwater lake.</title>
        <authorList>
            <person name="Watanabe M."/>
            <person name="Kojima H."/>
            <person name="Fukui M."/>
        </authorList>
    </citation>
    <scope>NUCLEOTIDE SEQUENCE</scope>
    <source>
        <strain evidence="17">MeG22</strain>
    </source>
</reference>
<evidence type="ECO:0000256" key="7">
    <source>
        <dbReference type="ARBA" id="ARBA00022692"/>
    </source>
</evidence>
<dbReference type="Pfam" id="PF00512">
    <property type="entry name" value="HisKA"/>
    <property type="match status" value="1"/>
</dbReference>
<dbReference type="InterPro" id="IPR005467">
    <property type="entry name" value="His_kinase_dom"/>
</dbReference>
<keyword evidence="13 14" id="KW-0472">Membrane</keyword>
<dbReference type="AlphaFoldDB" id="A0A5K7SBJ3"/>
<dbReference type="RefSeq" id="WP_318347218.1">
    <property type="nucleotide sequence ID" value="NZ_AP018694.1"/>
</dbReference>
<evidence type="ECO:0000313" key="18">
    <source>
        <dbReference type="Proteomes" id="UP001193389"/>
    </source>
</evidence>
<dbReference type="InterPro" id="IPR050398">
    <property type="entry name" value="HssS/ArlS-like"/>
</dbReference>
<evidence type="ECO:0000256" key="9">
    <source>
        <dbReference type="ARBA" id="ARBA00022777"/>
    </source>
</evidence>
<dbReference type="SUPFAM" id="SSF47384">
    <property type="entry name" value="Homodimeric domain of signal transducing histidine kinase"/>
    <property type="match status" value="1"/>
</dbReference>
<comment type="subcellular location">
    <subcellularLocation>
        <location evidence="2">Cell membrane</location>
        <topology evidence="2">Multi-pass membrane protein</topology>
    </subcellularLocation>
</comment>
<dbReference type="GO" id="GO:0000155">
    <property type="term" value="F:phosphorelay sensor kinase activity"/>
    <property type="evidence" value="ECO:0007669"/>
    <property type="project" value="InterPro"/>
</dbReference>
<dbReference type="PANTHER" id="PTHR45528">
    <property type="entry name" value="SENSOR HISTIDINE KINASE CPXA"/>
    <property type="match status" value="1"/>
</dbReference>
<evidence type="ECO:0000313" key="17">
    <source>
        <dbReference type="EMBL" id="BBE18930.1"/>
    </source>
</evidence>
<protein>
    <recommendedName>
        <fullName evidence="3">histidine kinase</fullName>
        <ecNumber evidence="3">2.7.13.3</ecNumber>
    </recommendedName>
</protein>